<feature type="compositionally biased region" description="Low complexity" evidence="1">
    <location>
        <begin position="136"/>
        <end position="163"/>
    </location>
</feature>
<comment type="caution">
    <text evidence="2">The sequence shown here is derived from an EMBL/GenBank/DDBJ whole genome shotgun (WGS) entry which is preliminary data.</text>
</comment>
<name>A0A8J4E465_9ACTN</name>
<organism evidence="2 3">
    <name type="scientific">Virgisporangium aurantiacum</name>
    <dbReference type="NCBI Taxonomy" id="175570"/>
    <lineage>
        <taxon>Bacteria</taxon>
        <taxon>Bacillati</taxon>
        <taxon>Actinomycetota</taxon>
        <taxon>Actinomycetes</taxon>
        <taxon>Micromonosporales</taxon>
        <taxon>Micromonosporaceae</taxon>
        <taxon>Virgisporangium</taxon>
    </lineage>
</organism>
<dbReference type="AlphaFoldDB" id="A0A8J4E465"/>
<proteinExistence type="predicted"/>
<feature type="compositionally biased region" description="Low complexity" evidence="1">
    <location>
        <begin position="85"/>
        <end position="124"/>
    </location>
</feature>
<gene>
    <name evidence="2" type="ORF">Vau01_091610</name>
</gene>
<reference evidence="2" key="1">
    <citation type="submission" date="2021-01" db="EMBL/GenBank/DDBJ databases">
        <title>Whole genome shotgun sequence of Virgisporangium aurantiacum NBRC 16421.</title>
        <authorList>
            <person name="Komaki H."/>
            <person name="Tamura T."/>
        </authorList>
    </citation>
    <scope>NUCLEOTIDE SEQUENCE</scope>
    <source>
        <strain evidence="2">NBRC 16421</strain>
    </source>
</reference>
<accession>A0A8J4E465</accession>
<protein>
    <submittedName>
        <fullName evidence="2">Uncharacterized protein</fullName>
    </submittedName>
</protein>
<sequence length="251" mass="24543">MDFELANNRGRTPPGMALAAAAIVAAGVTGMAVAGLTWALDRPAGTPHDVAAVGPTPSPSATSPIDTPGWAEALGLPAPAPVTSGGDAVPVDGVGPAARPVVPGTEEATRRAAAARRPVAGPTASAVRLTPTATNAAAAPAPAPTSASSSAASDPGAADPGAADPGGAGDPGASDPGAADPGAGDPGVLDPGLADPGADDPTATETTAPDTDRRNWEAPRRQWRDQPRQQPADPAPWNGPFGDFPRLFPWG</sequence>
<feature type="compositionally biased region" description="Basic and acidic residues" evidence="1">
    <location>
        <begin position="210"/>
        <end position="227"/>
    </location>
</feature>
<keyword evidence="3" id="KW-1185">Reference proteome</keyword>
<evidence type="ECO:0000313" key="3">
    <source>
        <dbReference type="Proteomes" id="UP000612585"/>
    </source>
</evidence>
<dbReference type="Proteomes" id="UP000612585">
    <property type="component" value="Unassembled WGS sequence"/>
</dbReference>
<feature type="region of interest" description="Disordered" evidence="1">
    <location>
        <begin position="81"/>
        <end position="251"/>
    </location>
</feature>
<dbReference type="RefSeq" id="WP_204006717.1">
    <property type="nucleotide sequence ID" value="NZ_BOPG01000068.1"/>
</dbReference>
<feature type="compositionally biased region" description="Low complexity" evidence="1">
    <location>
        <begin position="171"/>
        <end position="209"/>
    </location>
</feature>
<dbReference type="EMBL" id="BOPG01000068">
    <property type="protein sequence ID" value="GIJ61645.1"/>
    <property type="molecule type" value="Genomic_DNA"/>
</dbReference>
<evidence type="ECO:0000313" key="2">
    <source>
        <dbReference type="EMBL" id="GIJ61645.1"/>
    </source>
</evidence>
<evidence type="ECO:0000256" key="1">
    <source>
        <dbReference type="SAM" id="MobiDB-lite"/>
    </source>
</evidence>